<feature type="domain" description="SnoaL-like" evidence="1">
    <location>
        <begin position="31"/>
        <end position="141"/>
    </location>
</feature>
<accession>A0A2A4WZ81</accession>
<evidence type="ECO:0000313" key="2">
    <source>
        <dbReference type="EMBL" id="PCI75127.1"/>
    </source>
</evidence>
<organism evidence="2 3">
    <name type="scientific">SAR86 cluster bacterium</name>
    <dbReference type="NCBI Taxonomy" id="2030880"/>
    <lineage>
        <taxon>Bacteria</taxon>
        <taxon>Pseudomonadati</taxon>
        <taxon>Pseudomonadota</taxon>
        <taxon>Gammaproteobacteria</taxon>
        <taxon>SAR86 cluster</taxon>
    </lineage>
</organism>
<reference evidence="3" key="1">
    <citation type="submission" date="2017-08" db="EMBL/GenBank/DDBJ databases">
        <title>A dynamic microbial community with high functional redundancy inhabits the cold, oxic subseafloor aquifer.</title>
        <authorList>
            <person name="Tully B.J."/>
            <person name="Wheat C.G."/>
            <person name="Glazer B.T."/>
            <person name="Huber J.A."/>
        </authorList>
    </citation>
    <scope>NUCLEOTIDE SEQUENCE [LARGE SCALE GENOMIC DNA]</scope>
</reference>
<dbReference type="Proteomes" id="UP000218767">
    <property type="component" value="Unassembled WGS sequence"/>
</dbReference>
<dbReference type="PROSITE" id="PS51257">
    <property type="entry name" value="PROKAR_LIPOPROTEIN"/>
    <property type="match status" value="1"/>
</dbReference>
<dbReference type="Gene3D" id="3.10.450.50">
    <property type="match status" value="1"/>
</dbReference>
<comment type="caution">
    <text evidence="2">The sequence shown here is derived from an EMBL/GenBank/DDBJ whole genome shotgun (WGS) entry which is preliminary data.</text>
</comment>
<evidence type="ECO:0000259" key="1">
    <source>
        <dbReference type="Pfam" id="PF13474"/>
    </source>
</evidence>
<name>A0A2A4WZ81_9GAMM</name>
<dbReference type="InterPro" id="IPR032710">
    <property type="entry name" value="NTF2-like_dom_sf"/>
</dbReference>
<dbReference type="SUPFAM" id="SSF54427">
    <property type="entry name" value="NTF2-like"/>
    <property type="match status" value="1"/>
</dbReference>
<sequence>MKNILLPFLFSFGLLSCAHDHQSQQSDIASINRVLDDYHQAAANGEWDAYFDLMSDDGVFIGTDARERWAKLEFRQYSSGSNGWVYTPLQRNINITPDGLSAWFDEALLSQSYGSSRGTGVLIRTVAGWKISQYHLTLPIPNGMVRGVTDQIKEYEAQQ</sequence>
<evidence type="ECO:0000313" key="3">
    <source>
        <dbReference type="Proteomes" id="UP000218767"/>
    </source>
</evidence>
<dbReference type="Pfam" id="PF13474">
    <property type="entry name" value="SnoaL_3"/>
    <property type="match status" value="1"/>
</dbReference>
<dbReference type="AlphaFoldDB" id="A0A2A4WZ81"/>
<protein>
    <submittedName>
        <fullName evidence="2">Protein with SnoaL 3 domain, NTF 2 superfamily</fullName>
    </submittedName>
</protein>
<dbReference type="EMBL" id="NVUL01000082">
    <property type="protein sequence ID" value="PCI75127.1"/>
    <property type="molecule type" value="Genomic_DNA"/>
</dbReference>
<dbReference type="InterPro" id="IPR037401">
    <property type="entry name" value="SnoaL-like"/>
</dbReference>
<proteinExistence type="predicted"/>
<gene>
    <name evidence="2" type="ORF">COB20_13575</name>
</gene>